<accession>A0A396AE11</accession>
<protein>
    <recommendedName>
        <fullName evidence="1">Immunity protein 30 domain-containing protein</fullName>
    </recommendedName>
</protein>
<dbReference type="Proteomes" id="UP000266391">
    <property type="component" value="Unassembled WGS sequence"/>
</dbReference>
<evidence type="ECO:0000313" key="2">
    <source>
        <dbReference type="EMBL" id="RHD01802.1"/>
    </source>
</evidence>
<dbReference type="InterPro" id="IPR029084">
    <property type="entry name" value="Imm30"/>
</dbReference>
<gene>
    <name evidence="3" type="ORF">DW707_09265</name>
    <name evidence="2" type="ORF">DW813_12125</name>
</gene>
<dbReference type="RefSeq" id="WP_007884562.1">
    <property type="nucleotide sequence ID" value="NZ_CATWND010000031.1"/>
</dbReference>
<dbReference type="GeneID" id="75160848"/>
<name>A0A396AE11_9FIRM</name>
<dbReference type="Proteomes" id="UP000286271">
    <property type="component" value="Unassembled WGS sequence"/>
</dbReference>
<dbReference type="AlphaFoldDB" id="A0A396AE11"/>
<sequence length="150" mass="17586">MDKNNHIQQLINSRKLSTNEEYELFEGALQALHMSISIDDIADICKAFCDDTKDDEVMFGIIHLIEQLQGEEYLKTIAICTPDMKDAHDWAMTLNKRIINSQKYFEKYIEIIGELEKDYKEKILKLLVDVKNDNPKRFGNKIDMLIERTE</sequence>
<evidence type="ECO:0000313" key="4">
    <source>
        <dbReference type="Proteomes" id="UP000266391"/>
    </source>
</evidence>
<dbReference type="EMBL" id="QSKW01000013">
    <property type="protein sequence ID" value="RHE97158.1"/>
    <property type="molecule type" value="Genomic_DNA"/>
</dbReference>
<organism evidence="2 4">
    <name type="scientific">Roseburia inulinivorans</name>
    <dbReference type="NCBI Taxonomy" id="360807"/>
    <lineage>
        <taxon>Bacteria</taxon>
        <taxon>Bacillati</taxon>
        <taxon>Bacillota</taxon>
        <taxon>Clostridia</taxon>
        <taxon>Lachnospirales</taxon>
        <taxon>Lachnospiraceae</taxon>
        <taxon>Roseburia</taxon>
    </lineage>
</organism>
<evidence type="ECO:0000313" key="5">
    <source>
        <dbReference type="Proteomes" id="UP000286271"/>
    </source>
</evidence>
<dbReference type="EMBL" id="QSIQ01000020">
    <property type="protein sequence ID" value="RHD01802.1"/>
    <property type="molecule type" value="Genomic_DNA"/>
</dbReference>
<proteinExistence type="predicted"/>
<dbReference type="Pfam" id="PF15565">
    <property type="entry name" value="Imm30"/>
    <property type="match status" value="1"/>
</dbReference>
<comment type="caution">
    <text evidence="2">The sequence shown here is derived from an EMBL/GenBank/DDBJ whole genome shotgun (WGS) entry which is preliminary data.</text>
</comment>
<evidence type="ECO:0000313" key="3">
    <source>
        <dbReference type="EMBL" id="RHE97158.1"/>
    </source>
</evidence>
<evidence type="ECO:0000259" key="1">
    <source>
        <dbReference type="Pfam" id="PF15565"/>
    </source>
</evidence>
<reference evidence="4 5" key="1">
    <citation type="submission" date="2018-08" db="EMBL/GenBank/DDBJ databases">
        <title>A genome reference for cultivated species of the human gut microbiota.</title>
        <authorList>
            <person name="Zou Y."/>
            <person name="Xue W."/>
            <person name="Luo G."/>
        </authorList>
    </citation>
    <scope>NUCLEOTIDE SEQUENCE [LARGE SCALE GENOMIC DNA]</scope>
    <source>
        <strain evidence="3 5">AM27-11</strain>
        <strain evidence="2 4">AM32-8LB</strain>
    </source>
</reference>
<feature type="domain" description="Immunity protein 30" evidence="1">
    <location>
        <begin position="14"/>
        <end position="108"/>
    </location>
</feature>